<protein>
    <submittedName>
        <fullName evidence="7">Cytochrome c oxidase subunit IV</fullName>
    </submittedName>
</protein>
<keyword evidence="3 6" id="KW-0812">Transmembrane</keyword>
<keyword evidence="5 6" id="KW-0472">Membrane</keyword>
<dbReference type="RefSeq" id="WP_068019143.1">
    <property type="nucleotide sequence ID" value="NZ_QQAZ01000014.1"/>
</dbReference>
<reference evidence="7 8" key="1">
    <citation type="submission" date="2018-07" db="EMBL/GenBank/DDBJ databases">
        <title>Genomic Encyclopedia of Type Strains, Phase IV (KMG-IV): sequencing the most valuable type-strain genomes for metagenomic binning, comparative biology and taxonomic classification.</title>
        <authorList>
            <person name="Goeker M."/>
        </authorList>
    </citation>
    <scope>NUCLEOTIDE SEQUENCE [LARGE SCALE GENOMIC DNA]</scope>
    <source>
        <strain evidence="7 8">DSM 44952</strain>
    </source>
</reference>
<feature type="transmembrane region" description="Helical" evidence="6">
    <location>
        <begin position="12"/>
        <end position="32"/>
    </location>
</feature>
<gene>
    <name evidence="7" type="ORF">DFR68_11463</name>
</gene>
<feature type="transmembrane region" description="Helical" evidence="6">
    <location>
        <begin position="44"/>
        <end position="64"/>
    </location>
</feature>
<evidence type="ECO:0000256" key="5">
    <source>
        <dbReference type="ARBA" id="ARBA00023136"/>
    </source>
</evidence>
<dbReference type="AlphaFoldDB" id="A0A370GMT8"/>
<feature type="transmembrane region" description="Helical" evidence="6">
    <location>
        <begin position="84"/>
        <end position="102"/>
    </location>
</feature>
<dbReference type="STRING" id="1210089.GCA_001613165_02754"/>
<name>A0A370GMT8_9NOCA</name>
<evidence type="ECO:0000256" key="6">
    <source>
        <dbReference type="SAM" id="Phobius"/>
    </source>
</evidence>
<proteinExistence type="predicted"/>
<sequence length="106" mass="11225">MTVTATKRAGTAARAVTYVWIGLCAITVGSWWLGPGHSGGSTAASIPITVAVVALGYLKCRLIIRHFMEVRTGPARLRHATDAWLAALWLAVLALYLVGVLAETGH</sequence>
<keyword evidence="8" id="KW-1185">Reference proteome</keyword>
<dbReference type="InterPro" id="IPR005171">
    <property type="entry name" value="Cyt_c_oxidase_su4_prok"/>
</dbReference>
<accession>A0A370GMT8</accession>
<evidence type="ECO:0000313" key="7">
    <source>
        <dbReference type="EMBL" id="RDI45042.1"/>
    </source>
</evidence>
<evidence type="ECO:0000256" key="3">
    <source>
        <dbReference type="ARBA" id="ARBA00022692"/>
    </source>
</evidence>
<keyword evidence="4 6" id="KW-1133">Transmembrane helix</keyword>
<keyword evidence="2" id="KW-1003">Cell membrane</keyword>
<dbReference type="OrthoDB" id="8595054at2"/>
<dbReference type="Pfam" id="PF03626">
    <property type="entry name" value="COX4_pro"/>
    <property type="match status" value="1"/>
</dbReference>
<evidence type="ECO:0000313" key="8">
    <source>
        <dbReference type="Proteomes" id="UP000255355"/>
    </source>
</evidence>
<comment type="caution">
    <text evidence="7">The sequence shown here is derived from an EMBL/GenBank/DDBJ whole genome shotgun (WGS) entry which is preliminary data.</text>
</comment>
<evidence type="ECO:0000256" key="1">
    <source>
        <dbReference type="ARBA" id="ARBA00004651"/>
    </source>
</evidence>
<evidence type="ECO:0000256" key="2">
    <source>
        <dbReference type="ARBA" id="ARBA00022475"/>
    </source>
</evidence>
<dbReference type="GO" id="GO:0005886">
    <property type="term" value="C:plasma membrane"/>
    <property type="evidence" value="ECO:0007669"/>
    <property type="project" value="UniProtKB-SubCell"/>
</dbReference>
<comment type="subcellular location">
    <subcellularLocation>
        <location evidence="1">Cell membrane</location>
        <topology evidence="1">Multi-pass membrane protein</topology>
    </subcellularLocation>
</comment>
<dbReference type="EMBL" id="QQAZ01000014">
    <property type="protein sequence ID" value="RDI45042.1"/>
    <property type="molecule type" value="Genomic_DNA"/>
</dbReference>
<evidence type="ECO:0000256" key="4">
    <source>
        <dbReference type="ARBA" id="ARBA00022989"/>
    </source>
</evidence>
<organism evidence="7 8">
    <name type="scientific">Nocardia mexicana</name>
    <dbReference type="NCBI Taxonomy" id="279262"/>
    <lineage>
        <taxon>Bacteria</taxon>
        <taxon>Bacillati</taxon>
        <taxon>Actinomycetota</taxon>
        <taxon>Actinomycetes</taxon>
        <taxon>Mycobacteriales</taxon>
        <taxon>Nocardiaceae</taxon>
        <taxon>Nocardia</taxon>
    </lineage>
</organism>
<dbReference type="Proteomes" id="UP000255355">
    <property type="component" value="Unassembled WGS sequence"/>
</dbReference>